<accession>A0A9N9HSM8</accession>
<evidence type="ECO:0000313" key="1">
    <source>
        <dbReference type="EMBL" id="CAG8704066.1"/>
    </source>
</evidence>
<keyword evidence="2" id="KW-1185">Reference proteome</keyword>
<organism evidence="1 2">
    <name type="scientific">Cetraspora pellucida</name>
    <dbReference type="NCBI Taxonomy" id="1433469"/>
    <lineage>
        <taxon>Eukaryota</taxon>
        <taxon>Fungi</taxon>
        <taxon>Fungi incertae sedis</taxon>
        <taxon>Mucoromycota</taxon>
        <taxon>Glomeromycotina</taxon>
        <taxon>Glomeromycetes</taxon>
        <taxon>Diversisporales</taxon>
        <taxon>Gigasporaceae</taxon>
        <taxon>Cetraspora</taxon>
    </lineage>
</organism>
<dbReference type="Proteomes" id="UP000789759">
    <property type="component" value="Unassembled WGS sequence"/>
</dbReference>
<protein>
    <submittedName>
        <fullName evidence="1">581_t:CDS:1</fullName>
    </submittedName>
</protein>
<dbReference type="OrthoDB" id="2412659at2759"/>
<dbReference type="EMBL" id="CAJVQA010011094">
    <property type="protein sequence ID" value="CAG8704066.1"/>
    <property type="molecule type" value="Genomic_DNA"/>
</dbReference>
<dbReference type="AlphaFoldDB" id="A0A9N9HSM8"/>
<gene>
    <name evidence="1" type="ORF">CPELLU_LOCUS11980</name>
</gene>
<evidence type="ECO:0000313" key="2">
    <source>
        <dbReference type="Proteomes" id="UP000789759"/>
    </source>
</evidence>
<proteinExistence type="predicted"/>
<name>A0A9N9HSM8_9GLOM</name>
<reference evidence="1" key="1">
    <citation type="submission" date="2021-06" db="EMBL/GenBank/DDBJ databases">
        <authorList>
            <person name="Kallberg Y."/>
            <person name="Tangrot J."/>
            <person name="Rosling A."/>
        </authorList>
    </citation>
    <scope>NUCLEOTIDE SEQUENCE</scope>
    <source>
        <strain evidence="1">FL966</strain>
    </source>
</reference>
<sequence>MHIPIKEALNNAQIVETILMMQLENKQGNSDNFDKELPKISASEELDRLKNFILFVEQQIDNNFFDDDYFSDDNYFSDYERFSDNYYSSPNDIITN</sequence>
<comment type="caution">
    <text evidence="1">The sequence shown here is derived from an EMBL/GenBank/DDBJ whole genome shotgun (WGS) entry which is preliminary data.</text>
</comment>